<dbReference type="Proteomes" id="UP000078541">
    <property type="component" value="Unassembled WGS sequence"/>
</dbReference>
<dbReference type="EMBL" id="KQ981606">
    <property type="protein sequence ID" value="KYN39686.1"/>
    <property type="molecule type" value="Genomic_DNA"/>
</dbReference>
<evidence type="ECO:0000313" key="2">
    <source>
        <dbReference type="EMBL" id="KYN39686.1"/>
    </source>
</evidence>
<feature type="non-terminal residue" evidence="2">
    <location>
        <position position="1"/>
    </location>
</feature>
<keyword evidence="3" id="KW-1185">Reference proteome</keyword>
<evidence type="ECO:0000313" key="3">
    <source>
        <dbReference type="Proteomes" id="UP000078541"/>
    </source>
</evidence>
<organism evidence="2 3">
    <name type="scientific">Trachymyrmex septentrionalis</name>
    <dbReference type="NCBI Taxonomy" id="34720"/>
    <lineage>
        <taxon>Eukaryota</taxon>
        <taxon>Metazoa</taxon>
        <taxon>Ecdysozoa</taxon>
        <taxon>Arthropoda</taxon>
        <taxon>Hexapoda</taxon>
        <taxon>Insecta</taxon>
        <taxon>Pterygota</taxon>
        <taxon>Neoptera</taxon>
        <taxon>Endopterygota</taxon>
        <taxon>Hymenoptera</taxon>
        <taxon>Apocrita</taxon>
        <taxon>Aculeata</taxon>
        <taxon>Formicoidea</taxon>
        <taxon>Formicidae</taxon>
        <taxon>Myrmicinae</taxon>
        <taxon>Trachymyrmex</taxon>
    </lineage>
</organism>
<name>A0A195FH41_9HYME</name>
<reference evidence="2 3" key="1">
    <citation type="submission" date="2016-03" db="EMBL/GenBank/DDBJ databases">
        <title>Trachymyrmex septentrionalis WGS genome.</title>
        <authorList>
            <person name="Nygaard S."/>
            <person name="Hu H."/>
            <person name="Boomsma J."/>
            <person name="Zhang G."/>
        </authorList>
    </citation>
    <scope>NUCLEOTIDE SEQUENCE [LARGE SCALE GENOMIC DNA]</scope>
    <source>
        <strain evidence="2">Tsep2-gDNA-1</strain>
        <tissue evidence="2">Whole body</tissue>
    </source>
</reference>
<sequence length="115" mass="13142">ADGDDAWILTARMLSRERTSRILRSVELLKLERRGDVPLALRRRHARGSYHGWVVSEREGSEESPRHGRHDTVQPQHDTVDTMRRDAIHGTHFPSTVCSHLARCARTHNSEPSTT</sequence>
<proteinExistence type="predicted"/>
<evidence type="ECO:0000256" key="1">
    <source>
        <dbReference type="SAM" id="MobiDB-lite"/>
    </source>
</evidence>
<feature type="compositionally biased region" description="Basic and acidic residues" evidence="1">
    <location>
        <begin position="56"/>
        <end position="79"/>
    </location>
</feature>
<accession>A0A195FH41</accession>
<dbReference type="AlphaFoldDB" id="A0A195FH41"/>
<protein>
    <submittedName>
        <fullName evidence="2">Uncharacterized protein</fullName>
    </submittedName>
</protein>
<gene>
    <name evidence="2" type="ORF">ALC56_06181</name>
</gene>
<feature type="region of interest" description="Disordered" evidence="1">
    <location>
        <begin position="55"/>
        <end position="79"/>
    </location>
</feature>